<gene>
    <name evidence="3" type="primary">LOC106748786</name>
</gene>
<name>A0A6P3XX67_DINQU</name>
<proteinExistence type="predicted"/>
<dbReference type="OrthoDB" id="2152435at2759"/>
<evidence type="ECO:0000313" key="3">
    <source>
        <dbReference type="RefSeq" id="XP_014483136.1"/>
    </source>
</evidence>
<dbReference type="AlphaFoldDB" id="A0A6P3XX67"/>
<evidence type="ECO:0000256" key="1">
    <source>
        <dbReference type="ARBA" id="ARBA00023054"/>
    </source>
</evidence>
<evidence type="ECO:0000313" key="2">
    <source>
        <dbReference type="Proteomes" id="UP000515204"/>
    </source>
</evidence>
<dbReference type="Proteomes" id="UP000515204">
    <property type="component" value="Unplaced"/>
</dbReference>
<accession>A0A6P3XX67</accession>
<dbReference type="RefSeq" id="XP_014483136.1">
    <property type="nucleotide sequence ID" value="XM_014627650.1"/>
</dbReference>
<dbReference type="GeneID" id="106748786"/>
<dbReference type="InterPro" id="IPR039902">
    <property type="entry name" value="CCDC148/CCDC112"/>
</dbReference>
<sequence length="509" mass="59580">MNGTNHDENKKEKLVISCEKICSAESTKYKNSLFKLKQQESLIENSLLNWMESMRLKSEVMQLVLRDISDISRKREILLDGVKKSLEEITEEFKSAKFIIKCPEQIQNLDTNAYKQRLIRLSQKIRDFQESCRIESLSQEQTTLESEVREFKLNLHKYENVTRNVNKPTFAASSNKNAKGSKDYKEIQDFQALIAKTGHTDNWSDEDHLLFLKMRQKCSNIPALVAAIQIKCPDLTAEIIVNHEAWYKVYLNLHEKQRTTVREWRKQKEIEKEKKIRGNEAAAENMTEISRGRSIPDITEKLPPGATNKCETKVAMPSNVVDVDSVNQKKELIRQWRMERENKRSMEEQQSKILTESKLAAQEKRKQDRLKKIRADLIDYHEKKLTELSATLSKTSGNDSRTERKCNPAMIKAFRKQDEQYARRKKNIIATLRKPAKHQTTKIARSQVTKARDYSTLLNPTKVWSERCKMQNPDAKEPRNLQYIKDVPRLYVQWRNKESMDIKNIPTYA</sequence>
<reference evidence="3" key="1">
    <citation type="submission" date="2025-08" db="UniProtKB">
        <authorList>
            <consortium name="RefSeq"/>
        </authorList>
    </citation>
    <scope>IDENTIFICATION</scope>
</reference>
<keyword evidence="1" id="KW-0175">Coiled coil</keyword>
<dbReference type="KEGG" id="dqu:106748786"/>
<dbReference type="PANTHER" id="PTHR21549">
    <property type="entry name" value="MUTATED IN BLADDER CANCER 1"/>
    <property type="match status" value="1"/>
</dbReference>
<keyword evidence="2" id="KW-1185">Reference proteome</keyword>
<organism evidence="2 3">
    <name type="scientific">Dinoponera quadriceps</name>
    <name type="common">South American ant</name>
    <dbReference type="NCBI Taxonomy" id="609295"/>
    <lineage>
        <taxon>Eukaryota</taxon>
        <taxon>Metazoa</taxon>
        <taxon>Ecdysozoa</taxon>
        <taxon>Arthropoda</taxon>
        <taxon>Hexapoda</taxon>
        <taxon>Insecta</taxon>
        <taxon>Pterygota</taxon>
        <taxon>Neoptera</taxon>
        <taxon>Endopterygota</taxon>
        <taxon>Hymenoptera</taxon>
        <taxon>Apocrita</taxon>
        <taxon>Aculeata</taxon>
        <taxon>Formicoidea</taxon>
        <taxon>Formicidae</taxon>
        <taxon>Ponerinae</taxon>
        <taxon>Ponerini</taxon>
        <taxon>Dinoponera</taxon>
    </lineage>
</organism>
<protein>
    <submittedName>
        <fullName evidence="3">Coiled-coil domain-containing protein 112-like</fullName>
    </submittedName>
</protein>
<dbReference type="PANTHER" id="PTHR21549:SF0">
    <property type="entry name" value="COILED-COIL DOMAIN-CONTAINING PROTEIN 112"/>
    <property type="match status" value="1"/>
</dbReference>